<dbReference type="Pfam" id="PF19273">
    <property type="entry name" value="Exportin-5"/>
    <property type="match status" value="1"/>
</dbReference>
<dbReference type="GO" id="GO:0005634">
    <property type="term" value="C:nucleus"/>
    <property type="evidence" value="ECO:0007669"/>
    <property type="project" value="TreeGrafter"/>
</dbReference>
<dbReference type="SUPFAM" id="SSF48371">
    <property type="entry name" value="ARM repeat"/>
    <property type="match status" value="1"/>
</dbReference>
<dbReference type="GO" id="GO:0005737">
    <property type="term" value="C:cytoplasm"/>
    <property type="evidence" value="ECO:0007669"/>
    <property type="project" value="TreeGrafter"/>
</dbReference>
<evidence type="ECO:0000256" key="1">
    <source>
        <dbReference type="ARBA" id="ARBA00009466"/>
    </source>
</evidence>
<dbReference type="InterPro" id="IPR001494">
    <property type="entry name" value="Importin-beta_N"/>
</dbReference>
<dbReference type="InterPro" id="IPR045065">
    <property type="entry name" value="XPO1/5"/>
</dbReference>
<dbReference type="Pfam" id="PF03810">
    <property type="entry name" value="IBN_N"/>
    <property type="match status" value="1"/>
</dbReference>
<feature type="domain" description="Importin N-terminal" evidence="2">
    <location>
        <begin position="51"/>
        <end position="98"/>
    </location>
</feature>
<dbReference type="Gene3D" id="1.25.10.10">
    <property type="entry name" value="Leucine-rich Repeat Variant"/>
    <property type="match status" value="1"/>
</dbReference>
<dbReference type="GO" id="GO:0006611">
    <property type="term" value="P:protein export from nucleus"/>
    <property type="evidence" value="ECO:0007669"/>
    <property type="project" value="InterPro"/>
</dbReference>
<gene>
    <name evidence="3" type="ORF">HPB51_014953</name>
</gene>
<dbReference type="Proteomes" id="UP000821866">
    <property type="component" value="Chromosome 4"/>
</dbReference>
<dbReference type="GO" id="GO:0042565">
    <property type="term" value="C:RNA nuclear export complex"/>
    <property type="evidence" value="ECO:0007669"/>
    <property type="project" value="TreeGrafter"/>
</dbReference>
<comment type="similarity">
    <text evidence="1">Belongs to the exportin family.</text>
</comment>
<dbReference type="InterPro" id="IPR045478">
    <property type="entry name" value="Exportin-5_C"/>
</dbReference>
<proteinExistence type="inferred from homology"/>
<dbReference type="GO" id="GO:0031267">
    <property type="term" value="F:small GTPase binding"/>
    <property type="evidence" value="ECO:0007669"/>
    <property type="project" value="InterPro"/>
</dbReference>
<dbReference type="PANTHER" id="PTHR11223:SF3">
    <property type="entry name" value="EXPORTIN-5"/>
    <property type="match status" value="1"/>
</dbReference>
<dbReference type="GO" id="GO:0006405">
    <property type="term" value="P:RNA export from nucleus"/>
    <property type="evidence" value="ECO:0007669"/>
    <property type="project" value="TreeGrafter"/>
</dbReference>
<sequence>MSDVEEACKSVIACVEAAVSATTTLERRVEAYHAYEDFKETSPLCAKCGFVLAAKGNPALVRHIGLQLVEHCIKFRWNMMAIDDKRFIKDNVMKMMAEGTDHLLVEQAHIKDALAKLLVEMIKREWPQQWPQLMKELNDLAIIGETQKELVLLTFLRLAEDVVDLQTVEGARRRDLYQALVKERREICGFFVRTLETHYSRYRDLRDNQNADENNQEQFCSNRCAWLCFVPRSCPCTDSLTETTLLTMAGFMEWTPLKEVMESDGLLPRIFCYLLSDRNLRVLAAECLLQVLGQKPKKDELRLLLALFNQETLNAVASALTSASSEPLSEAAFLFMKKLCSIAASLGQNCVTHWSLEPERPSVELFAVYLDFLLSLMQHPSQAINAITLPVWASLFRHSDVSCLDIVRNLLPKFFKVATEKLSKVHPF</sequence>
<accession>A0A9J6E2B1</accession>
<dbReference type="VEuPathDB" id="VectorBase:LOC119166965"/>
<comment type="caution">
    <text evidence="3">The sequence shown here is derived from an EMBL/GenBank/DDBJ whole genome shotgun (WGS) entry which is preliminary data.</text>
</comment>
<dbReference type="GO" id="GO:0003723">
    <property type="term" value="F:RNA binding"/>
    <property type="evidence" value="ECO:0007669"/>
    <property type="project" value="TreeGrafter"/>
</dbReference>
<name>A0A9J6E2B1_RHIMP</name>
<dbReference type="InterPro" id="IPR011989">
    <property type="entry name" value="ARM-like"/>
</dbReference>
<dbReference type="AlphaFoldDB" id="A0A9J6E2B1"/>
<evidence type="ECO:0000259" key="2">
    <source>
        <dbReference type="PROSITE" id="PS50166"/>
    </source>
</evidence>
<evidence type="ECO:0000313" key="4">
    <source>
        <dbReference type="Proteomes" id="UP000821866"/>
    </source>
</evidence>
<dbReference type="InterPro" id="IPR016024">
    <property type="entry name" value="ARM-type_fold"/>
</dbReference>
<reference evidence="3" key="1">
    <citation type="journal article" date="2020" name="Cell">
        <title>Large-Scale Comparative Analyses of Tick Genomes Elucidate Their Genetic Diversity and Vector Capacities.</title>
        <authorList>
            <consortium name="Tick Genome and Microbiome Consortium (TIGMIC)"/>
            <person name="Jia N."/>
            <person name="Wang J."/>
            <person name="Shi W."/>
            <person name="Du L."/>
            <person name="Sun Y."/>
            <person name="Zhan W."/>
            <person name="Jiang J.F."/>
            <person name="Wang Q."/>
            <person name="Zhang B."/>
            <person name="Ji P."/>
            <person name="Bell-Sakyi L."/>
            <person name="Cui X.M."/>
            <person name="Yuan T.T."/>
            <person name="Jiang B.G."/>
            <person name="Yang W.F."/>
            <person name="Lam T.T."/>
            <person name="Chang Q.C."/>
            <person name="Ding S.J."/>
            <person name="Wang X.J."/>
            <person name="Zhu J.G."/>
            <person name="Ruan X.D."/>
            <person name="Zhao L."/>
            <person name="Wei J.T."/>
            <person name="Ye R.Z."/>
            <person name="Que T.C."/>
            <person name="Du C.H."/>
            <person name="Zhou Y.H."/>
            <person name="Cheng J.X."/>
            <person name="Dai P.F."/>
            <person name="Guo W.B."/>
            <person name="Han X.H."/>
            <person name="Huang E.J."/>
            <person name="Li L.F."/>
            <person name="Wei W."/>
            <person name="Gao Y.C."/>
            <person name="Liu J.Z."/>
            <person name="Shao H.Z."/>
            <person name="Wang X."/>
            <person name="Wang C.C."/>
            <person name="Yang T.C."/>
            <person name="Huo Q.B."/>
            <person name="Li W."/>
            <person name="Chen H.Y."/>
            <person name="Chen S.E."/>
            <person name="Zhou L.G."/>
            <person name="Ni X.B."/>
            <person name="Tian J.H."/>
            <person name="Sheng Y."/>
            <person name="Liu T."/>
            <person name="Pan Y.S."/>
            <person name="Xia L.Y."/>
            <person name="Li J."/>
            <person name="Zhao F."/>
            <person name="Cao W.C."/>
        </authorList>
    </citation>
    <scope>NUCLEOTIDE SEQUENCE</scope>
    <source>
        <strain evidence="3">Rmic-2018</strain>
    </source>
</reference>
<protein>
    <recommendedName>
        <fullName evidence="2">Importin N-terminal domain-containing protein</fullName>
    </recommendedName>
</protein>
<reference evidence="3" key="2">
    <citation type="submission" date="2021-09" db="EMBL/GenBank/DDBJ databases">
        <authorList>
            <person name="Jia N."/>
            <person name="Wang J."/>
            <person name="Shi W."/>
            <person name="Du L."/>
            <person name="Sun Y."/>
            <person name="Zhan W."/>
            <person name="Jiang J."/>
            <person name="Wang Q."/>
            <person name="Zhang B."/>
            <person name="Ji P."/>
            <person name="Sakyi L.B."/>
            <person name="Cui X."/>
            <person name="Yuan T."/>
            <person name="Jiang B."/>
            <person name="Yang W."/>
            <person name="Lam T.T.-Y."/>
            <person name="Chang Q."/>
            <person name="Ding S."/>
            <person name="Wang X."/>
            <person name="Zhu J."/>
            <person name="Ruan X."/>
            <person name="Zhao L."/>
            <person name="Wei J."/>
            <person name="Que T."/>
            <person name="Du C."/>
            <person name="Cheng J."/>
            <person name="Dai P."/>
            <person name="Han X."/>
            <person name="Huang E."/>
            <person name="Gao Y."/>
            <person name="Liu J."/>
            <person name="Shao H."/>
            <person name="Ye R."/>
            <person name="Li L."/>
            <person name="Wei W."/>
            <person name="Wang X."/>
            <person name="Wang C."/>
            <person name="Huo Q."/>
            <person name="Li W."/>
            <person name="Guo W."/>
            <person name="Chen H."/>
            <person name="Chen S."/>
            <person name="Zhou L."/>
            <person name="Zhou L."/>
            <person name="Ni X."/>
            <person name="Tian J."/>
            <person name="Zhou Y."/>
            <person name="Sheng Y."/>
            <person name="Liu T."/>
            <person name="Pan Y."/>
            <person name="Xia L."/>
            <person name="Li J."/>
            <person name="Zhao F."/>
            <person name="Cao W."/>
        </authorList>
    </citation>
    <scope>NUCLEOTIDE SEQUENCE</scope>
    <source>
        <strain evidence="3">Rmic-2018</strain>
        <tissue evidence="3">Larvae</tissue>
    </source>
</reference>
<dbReference type="Pfam" id="PF08389">
    <property type="entry name" value="Xpo1"/>
    <property type="match status" value="1"/>
</dbReference>
<dbReference type="InterPro" id="IPR013598">
    <property type="entry name" value="Exportin-1/Importin-b-like"/>
</dbReference>
<dbReference type="PROSITE" id="PS50166">
    <property type="entry name" value="IMPORTIN_B_NT"/>
    <property type="match status" value="1"/>
</dbReference>
<keyword evidence="4" id="KW-1185">Reference proteome</keyword>
<evidence type="ECO:0000313" key="3">
    <source>
        <dbReference type="EMBL" id="KAH8028297.1"/>
    </source>
</evidence>
<dbReference type="EMBL" id="JABSTU010000006">
    <property type="protein sequence ID" value="KAH8028297.1"/>
    <property type="molecule type" value="Genomic_DNA"/>
</dbReference>
<organism evidence="3 4">
    <name type="scientific">Rhipicephalus microplus</name>
    <name type="common">Cattle tick</name>
    <name type="synonym">Boophilus microplus</name>
    <dbReference type="NCBI Taxonomy" id="6941"/>
    <lineage>
        <taxon>Eukaryota</taxon>
        <taxon>Metazoa</taxon>
        <taxon>Ecdysozoa</taxon>
        <taxon>Arthropoda</taxon>
        <taxon>Chelicerata</taxon>
        <taxon>Arachnida</taxon>
        <taxon>Acari</taxon>
        <taxon>Parasitiformes</taxon>
        <taxon>Ixodida</taxon>
        <taxon>Ixodoidea</taxon>
        <taxon>Ixodidae</taxon>
        <taxon>Rhipicephalinae</taxon>
        <taxon>Rhipicephalus</taxon>
        <taxon>Boophilus</taxon>
    </lineage>
</organism>
<dbReference type="GO" id="GO:0005049">
    <property type="term" value="F:nuclear export signal receptor activity"/>
    <property type="evidence" value="ECO:0007669"/>
    <property type="project" value="InterPro"/>
</dbReference>
<dbReference type="PANTHER" id="PTHR11223">
    <property type="entry name" value="EXPORTIN 1/5"/>
    <property type="match status" value="1"/>
</dbReference>